<keyword evidence="2 8" id="KW-0699">rRNA-binding</keyword>
<evidence type="ECO:0000313" key="10">
    <source>
        <dbReference type="EMBL" id="GAM79118.1"/>
    </source>
</evidence>
<evidence type="ECO:0000256" key="8">
    <source>
        <dbReference type="HAMAP-Rule" id="MF_01302"/>
    </source>
</evidence>
<dbReference type="AlphaFoldDB" id="A0A0B8QVZ1"/>
<evidence type="ECO:0000256" key="4">
    <source>
        <dbReference type="ARBA" id="ARBA00022980"/>
    </source>
</evidence>
<dbReference type="GO" id="GO:0005737">
    <property type="term" value="C:cytoplasm"/>
    <property type="evidence" value="ECO:0007669"/>
    <property type="project" value="UniProtKB-ARBA"/>
</dbReference>
<dbReference type="GO" id="GO:0006412">
    <property type="term" value="P:translation"/>
    <property type="evidence" value="ECO:0007669"/>
    <property type="project" value="UniProtKB-UniRule"/>
</dbReference>
<sequence length="145" mass="16315">MNKPKLQIRRNYTMVMTDPIADFLTRIRNGNMRKFDVVEAPASKIKRQIAEILKAEGYVKDVEYVEDNKQGVIRVFLKYGKNGEKVITNLKRISKPGLRVYVKSDDVPKVLNGLGTAIISTSTGVVTDKVARETNVGGEVIAYIW</sequence>
<dbReference type="PANTHER" id="PTHR11758">
    <property type="entry name" value="40S RIBOSOMAL PROTEIN S15A"/>
    <property type="match status" value="1"/>
</dbReference>
<accession>A0A0B8QVZ1</accession>
<dbReference type="NCBIfam" id="NF001109">
    <property type="entry name" value="PRK00136.1"/>
    <property type="match status" value="1"/>
</dbReference>
<evidence type="ECO:0000256" key="7">
    <source>
        <dbReference type="ARBA" id="ARBA00046740"/>
    </source>
</evidence>
<evidence type="ECO:0000256" key="9">
    <source>
        <dbReference type="RuleBase" id="RU003660"/>
    </source>
</evidence>
<comment type="similarity">
    <text evidence="1 8 9">Belongs to the universal ribosomal protein uS8 family.</text>
</comment>
<dbReference type="FunFam" id="3.30.1370.30:FF:000002">
    <property type="entry name" value="30S ribosomal protein S8"/>
    <property type="match status" value="1"/>
</dbReference>
<dbReference type="FunFam" id="3.30.1490.10:FF:000001">
    <property type="entry name" value="30S ribosomal protein S8"/>
    <property type="match status" value="1"/>
</dbReference>
<dbReference type="Gene3D" id="3.30.1370.30">
    <property type="match status" value="1"/>
</dbReference>
<dbReference type="GO" id="GO:1990904">
    <property type="term" value="C:ribonucleoprotein complex"/>
    <property type="evidence" value="ECO:0007669"/>
    <property type="project" value="UniProtKB-KW"/>
</dbReference>
<dbReference type="Proteomes" id="UP000031847">
    <property type="component" value="Unassembled WGS sequence"/>
</dbReference>
<comment type="function">
    <text evidence="8">One of the primary rRNA binding proteins, it binds directly to 16S rRNA central domain where it helps coordinate assembly of the platform of the 30S subunit.</text>
</comment>
<keyword evidence="3 8" id="KW-0694">RNA-binding</keyword>
<protein>
    <recommendedName>
        <fullName evidence="6 8">Small ribosomal subunit protein uS8</fullName>
    </recommendedName>
</protein>
<dbReference type="GO" id="GO:0005840">
    <property type="term" value="C:ribosome"/>
    <property type="evidence" value="ECO:0007669"/>
    <property type="project" value="UniProtKB-KW"/>
</dbReference>
<evidence type="ECO:0000256" key="2">
    <source>
        <dbReference type="ARBA" id="ARBA00022730"/>
    </source>
</evidence>
<proteinExistence type="inferred from homology"/>
<dbReference type="Pfam" id="PF00410">
    <property type="entry name" value="Ribosomal_S8"/>
    <property type="match status" value="1"/>
</dbReference>
<dbReference type="PROSITE" id="PS00053">
    <property type="entry name" value="RIBOSOMAL_S8"/>
    <property type="match status" value="1"/>
</dbReference>
<evidence type="ECO:0000256" key="3">
    <source>
        <dbReference type="ARBA" id="ARBA00022884"/>
    </source>
</evidence>
<dbReference type="InterPro" id="IPR000630">
    <property type="entry name" value="Ribosomal_uS8"/>
</dbReference>
<name>A0A0B8QVZ1_LACLL</name>
<dbReference type="InterPro" id="IPR035987">
    <property type="entry name" value="Ribosomal_uS8_sf"/>
</dbReference>
<evidence type="ECO:0000256" key="6">
    <source>
        <dbReference type="ARBA" id="ARBA00035258"/>
    </source>
</evidence>
<dbReference type="GO" id="GO:0003735">
    <property type="term" value="F:structural constituent of ribosome"/>
    <property type="evidence" value="ECO:0007669"/>
    <property type="project" value="InterPro"/>
</dbReference>
<gene>
    <name evidence="8" type="primary">rpsH</name>
    <name evidence="10" type="ORF">JCM5805K_0223</name>
</gene>
<dbReference type="EMBL" id="BBSI01000009">
    <property type="protein sequence ID" value="GAM79118.1"/>
    <property type="molecule type" value="Genomic_DNA"/>
</dbReference>
<evidence type="ECO:0000256" key="1">
    <source>
        <dbReference type="ARBA" id="ARBA00006471"/>
    </source>
</evidence>
<comment type="subunit">
    <text evidence="7 8">Part of the 30S ribosomal subunit. Contacts proteins S5 and S12.</text>
</comment>
<reference evidence="10 11" key="1">
    <citation type="submission" date="2015-01" db="EMBL/GenBank/DDBJ databases">
        <title>Lactococcus lactis subsp.lactis JCM 5805 whole genome shotgun sequence.</title>
        <authorList>
            <person name="Fujii T."/>
            <person name="Tomita Y."/>
            <person name="Ikushima S."/>
            <person name="Fujiwara D."/>
        </authorList>
    </citation>
    <scope>NUCLEOTIDE SEQUENCE [LARGE SCALE GENOMIC DNA]</scope>
    <source>
        <strain evidence="10 11">JCM 5805</strain>
    </source>
</reference>
<dbReference type="GO" id="GO:0019843">
    <property type="term" value="F:rRNA binding"/>
    <property type="evidence" value="ECO:0007669"/>
    <property type="project" value="UniProtKB-UniRule"/>
</dbReference>
<evidence type="ECO:0000256" key="5">
    <source>
        <dbReference type="ARBA" id="ARBA00023274"/>
    </source>
</evidence>
<keyword evidence="5 8" id="KW-0687">Ribonucleoprotein</keyword>
<organism evidence="10 11">
    <name type="scientific">Lactococcus lactis subsp. lactis</name>
    <name type="common">Streptococcus lactis</name>
    <dbReference type="NCBI Taxonomy" id="1360"/>
    <lineage>
        <taxon>Bacteria</taxon>
        <taxon>Bacillati</taxon>
        <taxon>Bacillota</taxon>
        <taxon>Bacilli</taxon>
        <taxon>Lactobacillales</taxon>
        <taxon>Streptococcaceae</taxon>
        <taxon>Lactococcus</taxon>
    </lineage>
</organism>
<dbReference type="Gene3D" id="3.30.1490.10">
    <property type="match status" value="1"/>
</dbReference>
<dbReference type="SUPFAM" id="SSF56047">
    <property type="entry name" value="Ribosomal protein S8"/>
    <property type="match status" value="1"/>
</dbReference>
<comment type="caution">
    <text evidence="10">The sequence shown here is derived from an EMBL/GenBank/DDBJ whole genome shotgun (WGS) entry which is preliminary data.</text>
</comment>
<dbReference type="HAMAP" id="MF_01302_B">
    <property type="entry name" value="Ribosomal_uS8_B"/>
    <property type="match status" value="1"/>
</dbReference>
<dbReference type="InterPro" id="IPR047863">
    <property type="entry name" value="Ribosomal_uS8_CS"/>
</dbReference>
<keyword evidence="4 8" id="KW-0689">Ribosomal protein</keyword>
<evidence type="ECO:0000313" key="11">
    <source>
        <dbReference type="Proteomes" id="UP000031847"/>
    </source>
</evidence>